<reference evidence="2" key="1">
    <citation type="submission" date="2022-01" db="EMBL/GenBank/DDBJ databases">
        <title>Comparative genomics reveals a dynamic genome evolution in the ectomycorrhizal milk-cap (Lactarius) mushrooms.</title>
        <authorList>
            <consortium name="DOE Joint Genome Institute"/>
            <person name="Lebreton A."/>
            <person name="Tang N."/>
            <person name="Kuo A."/>
            <person name="LaButti K."/>
            <person name="Drula E."/>
            <person name="Barry K."/>
            <person name="Clum A."/>
            <person name="Lipzen A."/>
            <person name="Mousain D."/>
            <person name="Ng V."/>
            <person name="Wang R."/>
            <person name="Wang X."/>
            <person name="Dai Y."/>
            <person name="Henrissat B."/>
            <person name="Grigoriev I.V."/>
            <person name="Guerin-Laguette A."/>
            <person name="Yu F."/>
            <person name="Martin F.M."/>
        </authorList>
    </citation>
    <scope>NUCLEOTIDE SEQUENCE</scope>
    <source>
        <strain evidence="2">QP</strain>
    </source>
</reference>
<dbReference type="EMBL" id="JAKELL010000021">
    <property type="protein sequence ID" value="KAH8992682.1"/>
    <property type="molecule type" value="Genomic_DNA"/>
</dbReference>
<name>A0AAD4LML5_9AGAM</name>
<dbReference type="Proteomes" id="UP001201163">
    <property type="component" value="Unassembled WGS sequence"/>
</dbReference>
<organism evidence="2 3">
    <name type="scientific">Lactarius akahatsu</name>
    <dbReference type="NCBI Taxonomy" id="416441"/>
    <lineage>
        <taxon>Eukaryota</taxon>
        <taxon>Fungi</taxon>
        <taxon>Dikarya</taxon>
        <taxon>Basidiomycota</taxon>
        <taxon>Agaricomycotina</taxon>
        <taxon>Agaricomycetes</taxon>
        <taxon>Russulales</taxon>
        <taxon>Russulaceae</taxon>
        <taxon>Lactarius</taxon>
    </lineage>
</organism>
<dbReference type="AlphaFoldDB" id="A0AAD4LML5"/>
<evidence type="ECO:0000313" key="2">
    <source>
        <dbReference type="EMBL" id="KAH8992682.1"/>
    </source>
</evidence>
<feature type="region of interest" description="Disordered" evidence="1">
    <location>
        <begin position="63"/>
        <end position="89"/>
    </location>
</feature>
<proteinExistence type="predicted"/>
<evidence type="ECO:0000256" key="1">
    <source>
        <dbReference type="SAM" id="MobiDB-lite"/>
    </source>
</evidence>
<evidence type="ECO:0000313" key="3">
    <source>
        <dbReference type="Proteomes" id="UP001201163"/>
    </source>
</evidence>
<comment type="caution">
    <text evidence="2">The sequence shown here is derived from an EMBL/GenBank/DDBJ whole genome shotgun (WGS) entry which is preliminary data.</text>
</comment>
<keyword evidence="3" id="KW-1185">Reference proteome</keyword>
<sequence>MERCPTEIHAYIFELACTDGGAAGIALSAVSRHVRAVSAPYQWYTLAVAGTTQTVRLAERIRTLSSGKEPPSAGSEKGKGRGARGGPDITHLFVSNRPASRARELRYQEMGATRDMAERRRIEAAFNAEADAWARAVRVLLAYAAPTLRSLAMMCYDIHVSPHGRLFFTDLKRHRFPRLEELSIRGGFDTRLRDYDGAPQGGEARSLRLREAAAAEGDREEEEQCGGGDADGLTLPALRRLHLASPISFDLFLQRLRPLAPGLTHVRLSELLAFDYDMARALHSELAERGIVPARLPRLRERQWSAEPRAVSVDWERFLPPPHALRRLVVQPAQLPPAPEELCGCCSGYYRVDDMTRLLREMAREALVPHGEEDAAMYVFLPPGPRHNAYGFEEGYWDWLGRTAGGKGCWKEQCEVDIDAKSLGAGGDSKVQSWDVVGKRAISRWF</sequence>
<gene>
    <name evidence="2" type="ORF">EDB92DRAFT_1856924</name>
</gene>
<accession>A0AAD4LML5</accession>
<protein>
    <submittedName>
        <fullName evidence="2">Uncharacterized protein</fullName>
    </submittedName>
</protein>